<accession>A0AAP0M0R9</accession>
<dbReference type="EMBL" id="JBCGBO010000007">
    <property type="protein sequence ID" value="KAK9189280.1"/>
    <property type="molecule type" value="Genomic_DNA"/>
</dbReference>
<evidence type="ECO:0000256" key="1">
    <source>
        <dbReference type="SAM" id="MobiDB-lite"/>
    </source>
</evidence>
<sequence length="384" mass="43675">MEPAKIDWKRIESVFVEDSVYENINAPKWVDLLAPDQASVDDVAWFCRPDCNHPKTAEDFLKTPPSSKFLRSLERLPFGDRNLRDARLKRRGQSQSSFSSNEKPKFSDNSENQNPNSVTPQNQVEPMKMSIKSSSEKNKLMDDTSQNDELLPRLKSTLSARNLFAGKDILNHISDFCNELKKLATRARERENTEMFNEKNRQVGEKKEVVNERPCEVIGAVGEKEKERKPLLEMDKENSGGAVGEKEKERKPLLEMDKENSGGVDNGESGNKDRKRRNKRFDEAENIPVSLNLENVKKKGDERLLQIRTNPPSPQCFSVTRSATKTTSSKSSTYRSMEKKILQEVFEQKTPTNKGTSVSNSVVEGREARALNVFWFLKPCTLSG</sequence>
<feature type="compositionally biased region" description="Low complexity" evidence="1">
    <location>
        <begin position="318"/>
        <end position="332"/>
    </location>
</feature>
<dbReference type="PANTHER" id="PTHR36373">
    <property type="entry name" value="EXPRESSED PROTEIN"/>
    <property type="match status" value="1"/>
</dbReference>
<gene>
    <name evidence="2" type="ORF">WN944_020686</name>
</gene>
<feature type="compositionally biased region" description="Polar residues" evidence="1">
    <location>
        <begin position="109"/>
        <end position="124"/>
    </location>
</feature>
<keyword evidence="3" id="KW-1185">Reference proteome</keyword>
<feature type="region of interest" description="Disordered" evidence="1">
    <location>
        <begin position="307"/>
        <end position="332"/>
    </location>
</feature>
<feature type="compositionally biased region" description="Basic and acidic residues" evidence="1">
    <location>
        <begin position="228"/>
        <end position="260"/>
    </location>
</feature>
<reference evidence="2 3" key="1">
    <citation type="submission" date="2024-05" db="EMBL/GenBank/DDBJ databases">
        <title>Haplotype-resolved chromosome-level genome assembly of Huyou (Citrus changshanensis).</title>
        <authorList>
            <person name="Miao C."/>
            <person name="Chen W."/>
            <person name="Wu Y."/>
            <person name="Wang L."/>
            <person name="Zhao S."/>
            <person name="Grierson D."/>
            <person name="Xu C."/>
            <person name="Chen K."/>
        </authorList>
    </citation>
    <scope>NUCLEOTIDE SEQUENCE [LARGE SCALE GENOMIC DNA]</scope>
    <source>
        <strain evidence="2">01-14</strain>
        <tissue evidence="2">Leaf</tissue>
    </source>
</reference>
<proteinExistence type="predicted"/>
<name>A0AAP0M0R9_9ROSI</name>
<feature type="region of interest" description="Disordered" evidence="1">
    <location>
        <begin position="228"/>
        <end position="283"/>
    </location>
</feature>
<dbReference type="Proteomes" id="UP001428341">
    <property type="component" value="Unassembled WGS sequence"/>
</dbReference>
<protein>
    <submittedName>
        <fullName evidence="2">Uncharacterized protein</fullName>
    </submittedName>
</protein>
<evidence type="ECO:0000313" key="2">
    <source>
        <dbReference type="EMBL" id="KAK9189280.1"/>
    </source>
</evidence>
<evidence type="ECO:0000313" key="3">
    <source>
        <dbReference type="Proteomes" id="UP001428341"/>
    </source>
</evidence>
<dbReference type="PANTHER" id="PTHR36373:SF1">
    <property type="entry name" value="EXPRESSED PROTEIN"/>
    <property type="match status" value="1"/>
</dbReference>
<organism evidence="2 3">
    <name type="scientific">Citrus x changshan-huyou</name>
    <dbReference type="NCBI Taxonomy" id="2935761"/>
    <lineage>
        <taxon>Eukaryota</taxon>
        <taxon>Viridiplantae</taxon>
        <taxon>Streptophyta</taxon>
        <taxon>Embryophyta</taxon>
        <taxon>Tracheophyta</taxon>
        <taxon>Spermatophyta</taxon>
        <taxon>Magnoliopsida</taxon>
        <taxon>eudicotyledons</taxon>
        <taxon>Gunneridae</taxon>
        <taxon>Pentapetalae</taxon>
        <taxon>rosids</taxon>
        <taxon>malvids</taxon>
        <taxon>Sapindales</taxon>
        <taxon>Rutaceae</taxon>
        <taxon>Aurantioideae</taxon>
        <taxon>Citrus</taxon>
    </lineage>
</organism>
<feature type="region of interest" description="Disordered" evidence="1">
    <location>
        <begin position="82"/>
        <end position="148"/>
    </location>
</feature>
<dbReference type="AlphaFoldDB" id="A0AAP0M0R9"/>
<comment type="caution">
    <text evidence="2">The sequence shown here is derived from an EMBL/GenBank/DDBJ whole genome shotgun (WGS) entry which is preliminary data.</text>
</comment>